<dbReference type="Proteomes" id="UP000325295">
    <property type="component" value="Chromosome"/>
</dbReference>
<organism evidence="1 2">
    <name type="scientific">Paucilactobacillus nenjiangensis</name>
    <dbReference type="NCBI Taxonomy" id="1296540"/>
    <lineage>
        <taxon>Bacteria</taxon>
        <taxon>Bacillati</taxon>
        <taxon>Bacillota</taxon>
        <taxon>Bacilli</taxon>
        <taxon>Lactobacillales</taxon>
        <taxon>Lactobacillaceae</taxon>
        <taxon>Paucilactobacillus</taxon>
    </lineage>
</organism>
<accession>A0A5P1X4L8</accession>
<dbReference type="EMBL" id="CP043939">
    <property type="protein sequence ID" value="QER67228.1"/>
    <property type="molecule type" value="Genomic_DNA"/>
</dbReference>
<sequence>MEETVLTKKVEEDSEIILTRLKVLFKPKSQHRYHIDVVNNIYGKSYNFFFDVYHDKKRERSYPLHSIFNYKIEYLEQVLKLVKQETNLSMAFRGFEGQKWTSGKLIQRKDTHDSQSKG</sequence>
<proteinExistence type="predicted"/>
<evidence type="ECO:0000313" key="2">
    <source>
        <dbReference type="Proteomes" id="UP000325295"/>
    </source>
</evidence>
<name>A0A5P1X4L8_9LACO</name>
<dbReference type="KEGG" id="lnn:F0161_04715"/>
<evidence type="ECO:0000313" key="1">
    <source>
        <dbReference type="EMBL" id="QER67228.1"/>
    </source>
</evidence>
<gene>
    <name evidence="1" type="ORF">F0161_04715</name>
</gene>
<keyword evidence="2" id="KW-1185">Reference proteome</keyword>
<reference evidence="1 2" key="1">
    <citation type="submission" date="2019-09" db="EMBL/GenBank/DDBJ databases">
        <title>Complete Genome Sequence of Lactobacillus nenjiangensis SH-Y15, isolated from sauerkraut.</title>
        <authorList>
            <person name="Yang H."/>
        </authorList>
    </citation>
    <scope>NUCLEOTIDE SEQUENCE [LARGE SCALE GENOMIC DNA]</scope>
    <source>
        <strain evidence="1 2">SH-Y15</strain>
    </source>
</reference>
<dbReference type="OrthoDB" id="2248172at2"/>
<protein>
    <submittedName>
        <fullName evidence="1">Acetyl-CoA carboxylase</fullName>
    </submittedName>
</protein>
<dbReference type="RefSeq" id="WP_137602820.1">
    <property type="nucleotide sequence ID" value="NZ_BJEB01000088.1"/>
</dbReference>
<dbReference type="AlphaFoldDB" id="A0A5P1X4L8"/>